<sequence>MFDDPETCIRFDIQHADEANLLNIVTQIAIATYKQCAASPPRALDGHRHWAVLHYALRTPPARPYLWLMFWERVEHATGAGQDAGQNANAPREACHFVVDLAWHILHDRATNRFHRLLPEWGPNYDTVREHGRQLLLAQHEHGCERALAHFGGVTSGSLRRRRSFGVPLAVELPPEPVMLNEGKSWESWRHGPAPEPIPRVEEPIEFPDQEEGYDGQDPYDLPGSDDDLEGLDELEWVERLGLEGCHLGVSF</sequence>
<dbReference type="EMBL" id="JH930477">
    <property type="protein sequence ID" value="EKM51454.1"/>
    <property type="molecule type" value="Genomic_DNA"/>
</dbReference>
<dbReference type="HOGENOM" id="CLU_1103124_0_0_1"/>
<dbReference type="RefSeq" id="XP_007400594.1">
    <property type="nucleotide sequence ID" value="XM_007400532.1"/>
</dbReference>
<evidence type="ECO:0000313" key="3">
    <source>
        <dbReference type="Proteomes" id="UP000008370"/>
    </source>
</evidence>
<organism evidence="2 3">
    <name type="scientific">Phanerochaete carnosa (strain HHB-10118-sp)</name>
    <name type="common">White-rot fungus</name>
    <name type="synonym">Peniophora carnosa</name>
    <dbReference type="NCBI Taxonomy" id="650164"/>
    <lineage>
        <taxon>Eukaryota</taxon>
        <taxon>Fungi</taxon>
        <taxon>Dikarya</taxon>
        <taxon>Basidiomycota</taxon>
        <taxon>Agaricomycotina</taxon>
        <taxon>Agaricomycetes</taxon>
        <taxon>Polyporales</taxon>
        <taxon>Phanerochaetaceae</taxon>
        <taxon>Phanerochaete</taxon>
    </lineage>
</organism>
<dbReference type="GeneID" id="18913355"/>
<feature type="compositionally biased region" description="Acidic residues" evidence="1">
    <location>
        <begin position="206"/>
        <end position="215"/>
    </location>
</feature>
<evidence type="ECO:0000313" key="2">
    <source>
        <dbReference type="EMBL" id="EKM51454.1"/>
    </source>
</evidence>
<evidence type="ECO:0000256" key="1">
    <source>
        <dbReference type="SAM" id="MobiDB-lite"/>
    </source>
</evidence>
<protein>
    <submittedName>
        <fullName evidence="2">Uncharacterized protein</fullName>
    </submittedName>
</protein>
<dbReference type="AlphaFoldDB" id="K5VXY1"/>
<dbReference type="KEGG" id="pco:PHACADRAFT_213278"/>
<reference evidence="2 3" key="1">
    <citation type="journal article" date="2012" name="BMC Genomics">
        <title>Comparative genomics of the white-rot fungi, Phanerochaete carnosa and P. chrysosporium, to elucidate the genetic basis of the distinct wood types they colonize.</title>
        <authorList>
            <person name="Suzuki H."/>
            <person name="MacDonald J."/>
            <person name="Syed K."/>
            <person name="Salamov A."/>
            <person name="Hori C."/>
            <person name="Aerts A."/>
            <person name="Henrissat B."/>
            <person name="Wiebenga A."/>
            <person name="vanKuyk P.A."/>
            <person name="Barry K."/>
            <person name="Lindquist E."/>
            <person name="LaButti K."/>
            <person name="Lapidus A."/>
            <person name="Lucas S."/>
            <person name="Coutinho P."/>
            <person name="Gong Y."/>
            <person name="Samejima M."/>
            <person name="Mahadevan R."/>
            <person name="Abou-Zaid M."/>
            <person name="de Vries R.P."/>
            <person name="Igarashi K."/>
            <person name="Yadav J.S."/>
            <person name="Grigoriev I.V."/>
            <person name="Master E.R."/>
        </authorList>
    </citation>
    <scope>NUCLEOTIDE SEQUENCE [LARGE SCALE GENOMIC DNA]</scope>
    <source>
        <strain evidence="2 3">HHB-10118-sp</strain>
    </source>
</reference>
<accession>K5VXY1</accession>
<keyword evidence="3" id="KW-1185">Reference proteome</keyword>
<dbReference type="OrthoDB" id="10669546at2759"/>
<gene>
    <name evidence="2" type="ORF">PHACADRAFT_213278</name>
</gene>
<dbReference type="InParanoid" id="K5VXY1"/>
<feature type="region of interest" description="Disordered" evidence="1">
    <location>
        <begin position="206"/>
        <end position="229"/>
    </location>
</feature>
<name>K5VXY1_PHACS</name>
<proteinExistence type="predicted"/>
<dbReference type="Proteomes" id="UP000008370">
    <property type="component" value="Unassembled WGS sequence"/>
</dbReference>